<dbReference type="Proteomes" id="UP001165090">
    <property type="component" value="Unassembled WGS sequence"/>
</dbReference>
<keyword evidence="4" id="KW-0735">Signal-anchor</keyword>
<keyword evidence="10" id="KW-1185">Reference proteome</keyword>
<sequence length="435" mass="47076">MMRAWQNGKLPSLILFLNFVLIGHLQFFIVLSSASIRKGSTGLTETYTLSDLAVTFTVDSNNVALVEASRLWRAGIQTHMIVDESLDVNTLRILGAPNNESFTVVPAFPGHPGALRHVLAPLFAFEALGGGQGGFKWLLVGDADTIFAPRAVLELLTELGVAAGEPHVISDFLVECDSYNCPPDRCPACFAPKRMDPRCLPCGNGTTVTSSGAAAAAVCPCRIPPSCSGPRASPTGPIPDECPIVTEISAYGGAGIIYSAGMLRELTGDPSFYAAEALKTLLYERPFGDVALAELLRLGGYGFTRLPMATPLALDPHRESSTRRFSSYSIYNDRRTPKEQFRELVSLGQRSPRALQQMVSYHVHTWPGEDFGSVVLPGYRAIARLMARRQLEQHQPGYRTRAADGGDYHHLQPGSGAPHGGNGQRGESRDEHERG</sequence>
<evidence type="ECO:0000256" key="7">
    <source>
        <dbReference type="SAM" id="MobiDB-lite"/>
    </source>
</evidence>
<reference evidence="9 10" key="1">
    <citation type="journal article" date="2023" name="IScience">
        <title>Expanded male sex-determining region conserved during the evolution of homothallism in the green alga Volvox.</title>
        <authorList>
            <person name="Yamamoto K."/>
            <person name="Matsuzaki R."/>
            <person name="Mahakham W."/>
            <person name="Heman W."/>
            <person name="Sekimoto H."/>
            <person name="Kawachi M."/>
            <person name="Minakuchi Y."/>
            <person name="Toyoda A."/>
            <person name="Nozaki H."/>
        </authorList>
    </citation>
    <scope>NUCLEOTIDE SEQUENCE [LARGE SCALE GENOMIC DNA]</scope>
    <source>
        <strain evidence="9 10">NIES-4468</strain>
    </source>
</reference>
<feature type="compositionally biased region" description="Basic and acidic residues" evidence="7">
    <location>
        <begin position="426"/>
        <end position="435"/>
    </location>
</feature>
<evidence type="ECO:0000256" key="6">
    <source>
        <dbReference type="ARBA" id="ARBA00023136"/>
    </source>
</evidence>
<evidence type="ECO:0000256" key="3">
    <source>
        <dbReference type="ARBA" id="ARBA00022692"/>
    </source>
</evidence>
<proteinExistence type="inferred from homology"/>
<evidence type="ECO:0000256" key="8">
    <source>
        <dbReference type="SAM" id="Phobius"/>
    </source>
</evidence>
<evidence type="ECO:0000256" key="4">
    <source>
        <dbReference type="ARBA" id="ARBA00022968"/>
    </source>
</evidence>
<protein>
    <recommendedName>
        <fullName evidence="11">Glycosyltransferase 2-like domain-containing protein</fullName>
    </recommendedName>
</protein>
<feature type="compositionally biased region" description="Basic and acidic residues" evidence="7">
    <location>
        <begin position="401"/>
        <end position="410"/>
    </location>
</feature>
<evidence type="ECO:0000256" key="2">
    <source>
        <dbReference type="ARBA" id="ARBA00006462"/>
    </source>
</evidence>
<feature type="transmembrane region" description="Helical" evidence="8">
    <location>
        <begin position="12"/>
        <end position="31"/>
    </location>
</feature>
<keyword evidence="3 8" id="KW-0812">Transmembrane</keyword>
<organism evidence="9 10">
    <name type="scientific">Volvox africanus</name>
    <dbReference type="NCBI Taxonomy" id="51714"/>
    <lineage>
        <taxon>Eukaryota</taxon>
        <taxon>Viridiplantae</taxon>
        <taxon>Chlorophyta</taxon>
        <taxon>core chlorophytes</taxon>
        <taxon>Chlorophyceae</taxon>
        <taxon>CS clade</taxon>
        <taxon>Chlamydomonadales</taxon>
        <taxon>Volvocaceae</taxon>
        <taxon>Volvox</taxon>
    </lineage>
</organism>
<evidence type="ECO:0000313" key="9">
    <source>
        <dbReference type="EMBL" id="GLI65422.1"/>
    </source>
</evidence>
<evidence type="ECO:0008006" key="11">
    <source>
        <dbReference type="Google" id="ProtNLM"/>
    </source>
</evidence>
<keyword evidence="5 8" id="KW-1133">Transmembrane helix</keyword>
<evidence type="ECO:0000313" key="10">
    <source>
        <dbReference type="Proteomes" id="UP001165090"/>
    </source>
</evidence>
<comment type="caution">
    <text evidence="9">The sequence shown here is derived from an EMBL/GenBank/DDBJ whole genome shotgun (WGS) entry which is preliminary data.</text>
</comment>
<name>A0ABQ5S7W9_9CHLO</name>
<keyword evidence="6 8" id="KW-0472">Membrane</keyword>
<dbReference type="PANTHER" id="PTHR23033:SF50">
    <property type="entry name" value="HEXOSYLTRANSFERASE"/>
    <property type="match status" value="1"/>
</dbReference>
<dbReference type="EMBL" id="BSDZ01000023">
    <property type="protein sequence ID" value="GLI65422.1"/>
    <property type="molecule type" value="Genomic_DNA"/>
</dbReference>
<feature type="region of interest" description="Disordered" evidence="7">
    <location>
        <begin position="394"/>
        <end position="435"/>
    </location>
</feature>
<comment type="subcellular location">
    <subcellularLocation>
        <location evidence="1">Membrane</location>
        <topology evidence="1">Single-pass type II membrane protein</topology>
    </subcellularLocation>
</comment>
<evidence type="ECO:0000256" key="1">
    <source>
        <dbReference type="ARBA" id="ARBA00004606"/>
    </source>
</evidence>
<comment type="similarity">
    <text evidence="2">Belongs to the glycosyltransferase 31 family. Beta3-Gal-T subfamily.</text>
</comment>
<gene>
    <name evidence="9" type="ORF">VaNZ11_008988</name>
</gene>
<dbReference type="InterPro" id="IPR026050">
    <property type="entry name" value="C1GALT1/C1GALT1_chp1"/>
</dbReference>
<accession>A0ABQ5S7W9</accession>
<dbReference type="PANTHER" id="PTHR23033">
    <property type="entry name" value="BETA1,3-GALACTOSYLTRANSFERASE"/>
    <property type="match status" value="1"/>
</dbReference>
<evidence type="ECO:0000256" key="5">
    <source>
        <dbReference type="ARBA" id="ARBA00022989"/>
    </source>
</evidence>